<dbReference type="Proteomes" id="UP000035065">
    <property type="component" value="Unassembled WGS sequence"/>
</dbReference>
<comment type="caution">
    <text evidence="2">The sequence shown here is derived from an EMBL/GenBank/DDBJ whole genome shotgun (WGS) entry which is preliminary data.</text>
</comment>
<dbReference type="CDD" id="cd04301">
    <property type="entry name" value="NAT_SF"/>
    <property type="match status" value="1"/>
</dbReference>
<dbReference type="STRING" id="644548.SCNU_19722"/>
<dbReference type="InterPro" id="IPR016181">
    <property type="entry name" value="Acyl_CoA_acyltransferase"/>
</dbReference>
<dbReference type="Pfam" id="PF00583">
    <property type="entry name" value="Acetyltransf_1"/>
    <property type="match status" value="1"/>
</dbReference>
<organism evidence="2 3">
    <name type="scientific">Gordonia neofelifaecis NRRL B-59395</name>
    <dbReference type="NCBI Taxonomy" id="644548"/>
    <lineage>
        <taxon>Bacteria</taxon>
        <taxon>Bacillati</taxon>
        <taxon>Actinomycetota</taxon>
        <taxon>Actinomycetes</taxon>
        <taxon>Mycobacteriales</taxon>
        <taxon>Gordoniaceae</taxon>
        <taxon>Gordonia</taxon>
    </lineage>
</organism>
<dbReference type="Gene3D" id="3.40.630.30">
    <property type="match status" value="1"/>
</dbReference>
<proteinExistence type="predicted"/>
<evidence type="ECO:0000313" key="3">
    <source>
        <dbReference type="Proteomes" id="UP000035065"/>
    </source>
</evidence>
<dbReference type="SUPFAM" id="SSF55729">
    <property type="entry name" value="Acyl-CoA N-acyltransferases (Nat)"/>
    <property type="match status" value="1"/>
</dbReference>
<dbReference type="eggNOG" id="COG1247">
    <property type="taxonomic scope" value="Bacteria"/>
</dbReference>
<keyword evidence="3" id="KW-1185">Reference proteome</keyword>
<sequence>MPSIRPATDDDCDAIADIYRHYVENSVATFDLDSMTVDEWRVKLASIIESGRPFLVVESDDGSHDVLGYAYLGVYRGKAGWNWTAEDSIYLRPEAAGRGIGSRLLRELLDAADPAVTRTVMAVISDEVPESVALHRKVGFVEVGRSPGVGRKFDRWIGCVYLQYTIGD</sequence>
<name>F1YPT3_9ACTN</name>
<protein>
    <submittedName>
        <fullName evidence="2">Sortase</fullName>
    </submittedName>
</protein>
<dbReference type="AlphaFoldDB" id="F1YPT3"/>
<dbReference type="PANTHER" id="PTHR43072">
    <property type="entry name" value="N-ACETYLTRANSFERASE"/>
    <property type="match status" value="1"/>
</dbReference>
<gene>
    <name evidence="2" type="ORF">SCNU_19722</name>
</gene>
<dbReference type="PROSITE" id="PS51186">
    <property type="entry name" value="GNAT"/>
    <property type="match status" value="1"/>
</dbReference>
<feature type="domain" description="N-acetyltransferase" evidence="1">
    <location>
        <begin position="2"/>
        <end position="167"/>
    </location>
</feature>
<dbReference type="InterPro" id="IPR000182">
    <property type="entry name" value="GNAT_dom"/>
</dbReference>
<dbReference type="EMBL" id="AEUD01000028">
    <property type="protein sequence ID" value="EGD53303.1"/>
    <property type="molecule type" value="Genomic_DNA"/>
</dbReference>
<dbReference type="PANTHER" id="PTHR43072:SF8">
    <property type="entry name" value="ACYLTRANSFERASE FABY-RELATED"/>
    <property type="match status" value="1"/>
</dbReference>
<dbReference type="OrthoDB" id="3173333at2"/>
<evidence type="ECO:0000313" key="2">
    <source>
        <dbReference type="EMBL" id="EGD53303.1"/>
    </source>
</evidence>
<evidence type="ECO:0000259" key="1">
    <source>
        <dbReference type="PROSITE" id="PS51186"/>
    </source>
</evidence>
<reference evidence="2 3" key="1">
    <citation type="journal article" date="2011" name="J. Bacteriol.">
        <title>Draft Genome Sequence of Gordonia neofelifaecis NRRL B-59395, a Cholesterol-Degrading Actinomycete.</title>
        <authorList>
            <person name="Ge F."/>
            <person name="Li W."/>
            <person name="Chen G."/>
            <person name="Liu Y."/>
            <person name="Zhang G."/>
            <person name="Yong B."/>
            <person name="Wang Q."/>
            <person name="Wang N."/>
            <person name="Huang Z."/>
            <person name="Li W."/>
            <person name="Wang J."/>
            <person name="Wu C."/>
            <person name="Xie Q."/>
            <person name="Liu G."/>
        </authorList>
    </citation>
    <scope>NUCLEOTIDE SEQUENCE [LARGE SCALE GENOMIC DNA]</scope>
    <source>
        <strain evidence="2 3">NRRL B-59395</strain>
    </source>
</reference>
<accession>F1YPT3</accession>
<dbReference type="GO" id="GO:0016747">
    <property type="term" value="F:acyltransferase activity, transferring groups other than amino-acyl groups"/>
    <property type="evidence" value="ECO:0007669"/>
    <property type="project" value="InterPro"/>
</dbReference>
<dbReference type="RefSeq" id="WP_009681122.1">
    <property type="nucleotide sequence ID" value="NZ_AEUD01000028.1"/>
</dbReference>